<reference evidence="3" key="1">
    <citation type="submission" date="2016-05" db="EMBL/GenBank/DDBJ databases">
        <authorList>
            <person name="Naeem Raeece"/>
        </authorList>
    </citation>
    <scope>NUCLEOTIDE SEQUENCE [LARGE SCALE GENOMIC DNA]</scope>
</reference>
<name>A0A1A8X381_PLAMA</name>
<dbReference type="InterPro" id="IPR022139">
    <property type="entry name" value="Fam-L/Fam-M-like_plasmodium"/>
</dbReference>
<feature type="transmembrane region" description="Helical" evidence="1">
    <location>
        <begin position="129"/>
        <end position="149"/>
    </location>
</feature>
<keyword evidence="1" id="KW-0812">Transmembrane</keyword>
<gene>
    <name evidence="2" type="ORF">PMALA_067030</name>
</gene>
<dbReference type="Pfam" id="PF12420">
    <property type="entry name" value="DUF3671"/>
    <property type="match status" value="1"/>
</dbReference>
<proteinExistence type="predicted"/>
<dbReference type="EMBL" id="FLQW01005487">
    <property type="protein sequence ID" value="SBS99063.1"/>
    <property type="molecule type" value="Genomic_DNA"/>
</dbReference>
<sequence>MFIGSSDESCTLDIYLNKRIYRLLDEYKLGKCSNSVVLKEDIPNYRECKKKDISNNNKKDGILKRKQPNKSLNNWRFYTQVPAYNKQMSDRNYFYFKKQWVNKNDSKFFQEKNSKIRDIDIKKIKFRSYGFGVAVLLLFFLFGIGYPILQGLDLLKPLQTKLLGLLTLFSLDPTPIQYFICSIFFGVLIIILAIVIITTIPKILINNEKYKKFKLMYLQKE</sequence>
<evidence type="ECO:0000313" key="3">
    <source>
        <dbReference type="Proteomes" id="UP000078597"/>
    </source>
</evidence>
<keyword evidence="1" id="KW-0472">Membrane</keyword>
<organism evidence="2 3">
    <name type="scientific">Plasmodium malariae</name>
    <dbReference type="NCBI Taxonomy" id="5858"/>
    <lineage>
        <taxon>Eukaryota</taxon>
        <taxon>Sar</taxon>
        <taxon>Alveolata</taxon>
        <taxon>Apicomplexa</taxon>
        <taxon>Aconoidasida</taxon>
        <taxon>Haemosporida</taxon>
        <taxon>Plasmodiidae</taxon>
        <taxon>Plasmodium</taxon>
        <taxon>Plasmodium (Plasmodium)</taxon>
    </lineage>
</organism>
<dbReference type="VEuPathDB" id="PlasmoDB:PmUG01_05012100"/>
<evidence type="ECO:0000313" key="2">
    <source>
        <dbReference type="EMBL" id="SBS99063.1"/>
    </source>
</evidence>
<feature type="transmembrane region" description="Helical" evidence="1">
    <location>
        <begin position="176"/>
        <end position="205"/>
    </location>
</feature>
<dbReference type="AlphaFoldDB" id="A0A1A8X381"/>
<accession>A0A1A8X381</accession>
<evidence type="ECO:0000256" key="1">
    <source>
        <dbReference type="SAM" id="Phobius"/>
    </source>
</evidence>
<keyword evidence="1" id="KW-1133">Transmembrane helix</keyword>
<dbReference type="Proteomes" id="UP000078597">
    <property type="component" value="Unassembled WGS sequence"/>
</dbReference>
<protein>
    <submittedName>
        <fullName evidence="2">Uncharacterized protein</fullName>
    </submittedName>
</protein>